<gene>
    <name evidence="1" type="ORF">VMF7928_04426</name>
</gene>
<accession>A0ABN8EBD9</accession>
<reference evidence="1" key="1">
    <citation type="submission" date="2021-11" db="EMBL/GenBank/DDBJ databases">
        <authorList>
            <person name="Rodrigo-Torres L."/>
            <person name="Arahal R. D."/>
            <person name="Lucena T."/>
        </authorList>
    </citation>
    <scope>NUCLEOTIDE SEQUENCE</scope>
    <source>
        <strain evidence="1">CECT 7928</strain>
    </source>
</reference>
<sequence>MLAKHYREVGRKPLDLDGLNCTKSIRNFLCDWLYEDDLLLSYLPNNEVGSATAYKWLVGGWRCEFDSKTSSIITKDRVNWRVMRDLFDAGLLEVRYKINPPNVRCIVFGWTPEIKKLQRPIVNRLIFNENFNITSALVDSLCAIYGIRLRYIPAKGLFELIHDDGEPIANGDAERTWILSNKDGNPVSRFKDMTFDEWENAIYQAGKRAKTLNKPLPVPEQYFGHLSKFKRNG</sequence>
<keyword evidence="2" id="KW-1185">Reference proteome</keyword>
<name>A0ABN8EBD9_9VIBR</name>
<dbReference type="EMBL" id="CAKLDM010000004">
    <property type="protein sequence ID" value="CAH0543152.1"/>
    <property type="molecule type" value="Genomic_DNA"/>
</dbReference>
<organism evidence="1 2">
    <name type="scientific">Vibrio marisflavi CECT 7928</name>
    <dbReference type="NCBI Taxonomy" id="634439"/>
    <lineage>
        <taxon>Bacteria</taxon>
        <taxon>Pseudomonadati</taxon>
        <taxon>Pseudomonadota</taxon>
        <taxon>Gammaproteobacteria</taxon>
        <taxon>Vibrionales</taxon>
        <taxon>Vibrionaceae</taxon>
        <taxon>Vibrio</taxon>
    </lineage>
</organism>
<evidence type="ECO:0000313" key="1">
    <source>
        <dbReference type="EMBL" id="CAH0543152.1"/>
    </source>
</evidence>
<comment type="caution">
    <text evidence="1">The sequence shown here is derived from an EMBL/GenBank/DDBJ whole genome shotgun (WGS) entry which is preliminary data.</text>
</comment>
<dbReference type="Proteomes" id="UP000838748">
    <property type="component" value="Unassembled WGS sequence"/>
</dbReference>
<evidence type="ECO:0000313" key="2">
    <source>
        <dbReference type="Proteomes" id="UP000838748"/>
    </source>
</evidence>
<dbReference type="RefSeq" id="WP_237364026.1">
    <property type="nucleotide sequence ID" value="NZ_CAKLDM010000004.1"/>
</dbReference>
<protein>
    <submittedName>
        <fullName evidence="1">Uncharacterized protein</fullName>
    </submittedName>
</protein>
<proteinExistence type="predicted"/>